<dbReference type="Gene3D" id="3.40.630.30">
    <property type="match status" value="1"/>
</dbReference>
<dbReference type="Proteomes" id="UP000050836">
    <property type="component" value="Unassembled WGS sequence"/>
</dbReference>
<dbReference type="EMBL" id="LLXS01000044">
    <property type="protein sequence ID" value="KRG39642.1"/>
    <property type="molecule type" value="Genomic_DNA"/>
</dbReference>
<dbReference type="RefSeq" id="WP_054660888.1">
    <property type="nucleotide sequence ID" value="NZ_BAZI01000581.1"/>
</dbReference>
<dbReference type="SUPFAM" id="SSF55729">
    <property type="entry name" value="Acyl-CoA N-acyltransferases (Nat)"/>
    <property type="match status" value="1"/>
</dbReference>
<dbReference type="PROSITE" id="PS51186">
    <property type="entry name" value="GNAT"/>
    <property type="match status" value="1"/>
</dbReference>
<comment type="caution">
    <text evidence="2">The sequence shown here is derived from an EMBL/GenBank/DDBJ whole genome shotgun (WGS) entry which is preliminary data.</text>
</comment>
<dbReference type="CDD" id="cd04301">
    <property type="entry name" value="NAT_SF"/>
    <property type="match status" value="1"/>
</dbReference>
<dbReference type="GO" id="GO:0016747">
    <property type="term" value="F:acyltransferase activity, transferring groups other than amino-acyl groups"/>
    <property type="evidence" value="ECO:0007669"/>
    <property type="project" value="InterPro"/>
</dbReference>
<dbReference type="OrthoDB" id="5355033at2"/>
<reference evidence="2 3" key="1">
    <citation type="submission" date="2015-10" db="EMBL/GenBank/DDBJ databases">
        <title>Genome sequencing and analysis of members of genus Stenotrophomonas.</title>
        <authorList>
            <person name="Patil P.P."/>
            <person name="Midha S."/>
            <person name="Patil P.B."/>
        </authorList>
    </citation>
    <scope>NUCLEOTIDE SEQUENCE [LARGE SCALE GENOMIC DNA]</scope>
    <source>
        <strain evidence="2 3">JCM 9942</strain>
    </source>
</reference>
<evidence type="ECO:0000259" key="1">
    <source>
        <dbReference type="PROSITE" id="PS51186"/>
    </source>
</evidence>
<keyword evidence="3" id="KW-1185">Reference proteome</keyword>
<dbReference type="Pfam" id="PF13673">
    <property type="entry name" value="Acetyltransf_10"/>
    <property type="match status" value="1"/>
</dbReference>
<feature type="domain" description="N-acetyltransferase" evidence="1">
    <location>
        <begin position="13"/>
        <end position="166"/>
    </location>
</feature>
<organism evidence="2 3">
    <name type="scientific">Stenotrophomonas pictorum JCM 9942</name>
    <dbReference type="NCBI Taxonomy" id="1236960"/>
    <lineage>
        <taxon>Bacteria</taxon>
        <taxon>Pseudomonadati</taxon>
        <taxon>Pseudomonadota</taxon>
        <taxon>Gammaproteobacteria</taxon>
        <taxon>Lysobacterales</taxon>
        <taxon>Lysobacteraceae</taxon>
        <taxon>Stenotrophomonas</taxon>
    </lineage>
</organism>
<sequence>MTEPASRPPATAIRIRDFRSGDEALLRQVFVSAIDGSTDGHYSQAQREAWLAGAGDVARWNLRIQRLQPFVALHDGVVAGYADLQPSGLIDHFFVAADHAHRGVGSALLQHLQQQARRRGIVELHAHVSLSAERFFKRHGFRVKQRQTVRVAGIGLDNAVMCKHMESEAGASAD</sequence>
<protein>
    <recommendedName>
        <fullName evidence="1">N-acetyltransferase domain-containing protein</fullName>
    </recommendedName>
</protein>
<dbReference type="PANTHER" id="PTHR43451">
    <property type="entry name" value="ACETYLTRANSFERASE (GNAT) FAMILY PROTEIN"/>
    <property type="match status" value="1"/>
</dbReference>
<dbReference type="InterPro" id="IPR000182">
    <property type="entry name" value="GNAT_dom"/>
</dbReference>
<evidence type="ECO:0000313" key="2">
    <source>
        <dbReference type="EMBL" id="KRG39642.1"/>
    </source>
</evidence>
<dbReference type="InterPro" id="IPR052564">
    <property type="entry name" value="N-acetyltrans/Recomb-assoc"/>
</dbReference>
<evidence type="ECO:0000313" key="3">
    <source>
        <dbReference type="Proteomes" id="UP000050836"/>
    </source>
</evidence>
<dbReference type="InterPro" id="IPR016181">
    <property type="entry name" value="Acyl_CoA_acyltransferase"/>
</dbReference>
<gene>
    <name evidence="2" type="ORF">ARC78_14280</name>
</gene>
<dbReference type="PANTHER" id="PTHR43451:SF1">
    <property type="entry name" value="ACETYLTRANSFERASE"/>
    <property type="match status" value="1"/>
</dbReference>
<dbReference type="AlphaFoldDB" id="A0A0R0ABZ1"/>
<proteinExistence type="predicted"/>
<name>A0A0R0ABZ1_9GAMM</name>
<accession>A0A0R0ABZ1</accession>